<dbReference type="GeneID" id="84230622"/>
<dbReference type="EMBL" id="CP133594">
    <property type="protein sequence ID" value="WMW21840.1"/>
    <property type="molecule type" value="Genomic_DNA"/>
</dbReference>
<reference evidence="1" key="1">
    <citation type="submission" date="2023-08" db="EMBL/GenBank/DDBJ databases">
        <title>Methanolobus mangrovi sp. nov. and Methanolobus sediminis sp. nov, two novel methylotrophic methanogens isolated from mangrove sediments in China.</title>
        <authorList>
            <person name="Zhou J."/>
        </authorList>
    </citation>
    <scope>NUCLEOTIDE SEQUENCE</scope>
    <source>
        <strain evidence="1">FTZ2</strain>
    </source>
</reference>
<protein>
    <submittedName>
        <fullName evidence="1">AIM24 family protein</fullName>
    </submittedName>
</protein>
<dbReference type="PANTHER" id="PTHR38074:SF1">
    <property type="entry name" value="ALTERED INHERITANCE OF MITOCHONDRIA PROTEIN 24, MITOCHONDRIAL"/>
    <property type="match status" value="1"/>
</dbReference>
<sequence length="302" mass="32359">MLYIDKYIDEDIRVNGPWFCFSYGCGIIAETKFYSNMTVLDSVDKGNFKAEVLQYNSLTGSKDPGLAKTLFHIQKSGMALKQVKITLNDSGVIVEPGALYFQKGNITCDANIGGVGGLAKKMIKNKLTNESTFNPLYRGTGEVFLEPGFGHYLIVTLDGGSIVVDKGAFYCAESTLEVGVATQKSLTGGLLGGEGWFQTKISGKGICILESPVPMVEILKINLDNERLQVDGSIALLRSDSVKFTVERSGKGIAGKLTSGEGLLQTFEGTGTVWLTPTQPVYNAIAYGGVSSLTAAPYNNSV</sequence>
<dbReference type="PROSITE" id="PS51257">
    <property type="entry name" value="PROKAR_LIPOPROTEIN"/>
    <property type="match status" value="1"/>
</dbReference>
<proteinExistence type="predicted"/>
<accession>A0AA51UEQ5</accession>
<organism evidence="1 2">
    <name type="scientific">Methanolobus mangrovi</name>
    <dbReference type="NCBI Taxonomy" id="3072977"/>
    <lineage>
        <taxon>Archaea</taxon>
        <taxon>Methanobacteriati</taxon>
        <taxon>Methanobacteriota</taxon>
        <taxon>Stenosarchaea group</taxon>
        <taxon>Methanomicrobia</taxon>
        <taxon>Methanosarcinales</taxon>
        <taxon>Methanosarcinaceae</taxon>
        <taxon>Methanolobus</taxon>
    </lineage>
</organism>
<dbReference type="RefSeq" id="WP_309307632.1">
    <property type="nucleotide sequence ID" value="NZ_CP133594.1"/>
</dbReference>
<dbReference type="InterPro" id="IPR016031">
    <property type="entry name" value="Trp_RNA-bd_attenuator-like_dom"/>
</dbReference>
<evidence type="ECO:0000313" key="2">
    <source>
        <dbReference type="Proteomes" id="UP001183006"/>
    </source>
</evidence>
<dbReference type="Gene3D" id="3.60.160.10">
    <property type="entry name" value="Mitochondrial biogenesis AIM24"/>
    <property type="match status" value="1"/>
</dbReference>
<dbReference type="PANTHER" id="PTHR38074">
    <property type="entry name" value="ALTERED INHERITANCE OF MITOCHONDRIA PROTEIN 24, MITOCHONDRIAL"/>
    <property type="match status" value="1"/>
</dbReference>
<dbReference type="KEGG" id="mmav:RE476_10735"/>
<dbReference type="Pfam" id="PF01987">
    <property type="entry name" value="AIM24"/>
    <property type="match status" value="1"/>
</dbReference>
<name>A0AA51UEQ5_9EURY</name>
<dbReference type="InterPro" id="IPR036983">
    <property type="entry name" value="AIM24_sf"/>
</dbReference>
<evidence type="ECO:0000313" key="1">
    <source>
        <dbReference type="EMBL" id="WMW21840.1"/>
    </source>
</evidence>
<dbReference type="Proteomes" id="UP001183006">
    <property type="component" value="Chromosome"/>
</dbReference>
<dbReference type="InterPro" id="IPR002838">
    <property type="entry name" value="AIM24"/>
</dbReference>
<dbReference type="AlphaFoldDB" id="A0AA51UEQ5"/>
<keyword evidence="2" id="KW-1185">Reference proteome</keyword>
<gene>
    <name evidence="1" type="ORF">RE476_10735</name>
</gene>
<dbReference type="SUPFAM" id="SSF51219">
    <property type="entry name" value="TRAP-like"/>
    <property type="match status" value="1"/>
</dbReference>